<feature type="transmembrane region" description="Helical" evidence="1">
    <location>
        <begin position="451"/>
        <end position="473"/>
    </location>
</feature>
<feature type="transmembrane region" description="Helical" evidence="1">
    <location>
        <begin position="375"/>
        <end position="399"/>
    </location>
</feature>
<gene>
    <name evidence="2" type="ORF">NEF87_001974</name>
</gene>
<dbReference type="Gene3D" id="1.20.1250.20">
    <property type="entry name" value="MFS general substrate transporter like domains"/>
    <property type="match status" value="2"/>
</dbReference>
<dbReference type="InterPro" id="IPR039672">
    <property type="entry name" value="MFS_2"/>
</dbReference>
<feature type="transmembrane region" description="Helical" evidence="1">
    <location>
        <begin position="346"/>
        <end position="369"/>
    </location>
</feature>
<feature type="transmembrane region" description="Helical" evidence="1">
    <location>
        <begin position="288"/>
        <end position="309"/>
    </location>
</feature>
<sequence>MSFDFTYFVLDQVEVSKNTKEKPLRELHGARLYGYSAGILGQILPFSFCGALIMIYFVYTIGLSPILVSIGTSSGFIINAIACPLTGLIADRKKVDRLGKRRSLLLLGLPAYVFSFILLWYSPKADAPGSKDFNIAIQMWMFLLIFYFSYALIRSTYLSMLPEQSQTVHNRVQISKIQGIFSIIASVVAFLLPIVLLGTLEDPTAIFHTTPDGQRILKIVPWMAIGFAFLSGVLTIVTFYSVDEKFHFELESNTQIASTEYLTIQETVLQLLSPFKDLGYRRYLLSSFFWNVSLQIILKIMFFIFTYVLELESEDFFLAALYLTPFAGIGFILWSKTIKKQGLKKTYLISSTAAAIFLILGLLFLIPMVKIIRSAIAVFVLGGIIASIVPGFILPNPIISNFVDKQQLYLKQNENENQSGAYFGSFLFALSIAYAVGDFFTGLIFEGNTENPQIIVVFLPLASLMFIIAVLFVKKVKFEYSSNNTSNNSLVD</sequence>
<dbReference type="SUPFAM" id="SSF103473">
    <property type="entry name" value="MFS general substrate transporter"/>
    <property type="match status" value="1"/>
</dbReference>
<feature type="transmembrane region" description="Helical" evidence="1">
    <location>
        <begin position="420"/>
        <end position="445"/>
    </location>
</feature>
<keyword evidence="3" id="KW-1185">Reference proteome</keyword>
<feature type="transmembrane region" description="Helical" evidence="1">
    <location>
        <begin position="65"/>
        <end position="90"/>
    </location>
</feature>
<protein>
    <recommendedName>
        <fullName evidence="4">MFS transporter</fullName>
    </recommendedName>
</protein>
<evidence type="ECO:0008006" key="4">
    <source>
        <dbReference type="Google" id="ProtNLM"/>
    </source>
</evidence>
<keyword evidence="1" id="KW-0472">Membrane</keyword>
<dbReference type="Proteomes" id="UP001208689">
    <property type="component" value="Chromosome"/>
</dbReference>
<dbReference type="PANTHER" id="PTHR11328">
    <property type="entry name" value="MAJOR FACILITATOR SUPERFAMILY DOMAIN-CONTAINING PROTEIN"/>
    <property type="match status" value="1"/>
</dbReference>
<keyword evidence="1" id="KW-1133">Transmembrane helix</keyword>
<keyword evidence="1" id="KW-0812">Transmembrane</keyword>
<feature type="transmembrane region" description="Helical" evidence="1">
    <location>
        <begin position="102"/>
        <end position="121"/>
    </location>
</feature>
<evidence type="ECO:0000313" key="3">
    <source>
        <dbReference type="Proteomes" id="UP001208689"/>
    </source>
</evidence>
<dbReference type="EMBL" id="CP104013">
    <property type="protein sequence ID" value="UYP45689.1"/>
    <property type="molecule type" value="Genomic_DNA"/>
</dbReference>
<accession>A0ABY6HT92</accession>
<name>A0ABY6HT92_9ARCH</name>
<dbReference type="PANTHER" id="PTHR11328:SF24">
    <property type="entry name" value="MAJOR FACILITATOR SUPERFAMILY (MFS) PROFILE DOMAIN-CONTAINING PROTEIN"/>
    <property type="match status" value="1"/>
</dbReference>
<feature type="transmembrane region" description="Helical" evidence="1">
    <location>
        <begin position="32"/>
        <end position="59"/>
    </location>
</feature>
<reference evidence="2" key="1">
    <citation type="submission" date="2022-09" db="EMBL/GenBank/DDBJ databases">
        <title>Actin cytoskeleton and complex cell architecture in an #Asgard archaeon.</title>
        <authorList>
            <person name="Ponce Toledo R.I."/>
            <person name="Schleper C."/>
            <person name="Rodrigues Oliveira T."/>
            <person name="Wollweber F."/>
            <person name="Xu J."/>
            <person name="Rittmann S."/>
            <person name="Klingl A."/>
            <person name="Pilhofer M."/>
        </authorList>
    </citation>
    <scope>NUCLEOTIDE SEQUENCE</scope>
    <source>
        <strain evidence="2">B-35</strain>
    </source>
</reference>
<feature type="transmembrane region" description="Helical" evidence="1">
    <location>
        <begin position="179"/>
        <end position="199"/>
    </location>
</feature>
<evidence type="ECO:0000256" key="1">
    <source>
        <dbReference type="SAM" id="Phobius"/>
    </source>
</evidence>
<dbReference type="InterPro" id="IPR036259">
    <property type="entry name" value="MFS_trans_sf"/>
</dbReference>
<feature type="transmembrane region" description="Helical" evidence="1">
    <location>
        <begin position="133"/>
        <end position="153"/>
    </location>
</feature>
<organism evidence="2 3">
    <name type="scientific">Candidatus Lokiarchaeum ossiferum</name>
    <dbReference type="NCBI Taxonomy" id="2951803"/>
    <lineage>
        <taxon>Archaea</taxon>
        <taxon>Promethearchaeati</taxon>
        <taxon>Promethearchaeota</taxon>
        <taxon>Promethearchaeia</taxon>
        <taxon>Promethearchaeales</taxon>
        <taxon>Promethearchaeaceae</taxon>
        <taxon>Candidatus Lokiarchaeum</taxon>
    </lineage>
</organism>
<dbReference type="Pfam" id="PF13347">
    <property type="entry name" value="MFS_2"/>
    <property type="match status" value="1"/>
</dbReference>
<feature type="transmembrane region" description="Helical" evidence="1">
    <location>
        <begin position="219"/>
        <end position="242"/>
    </location>
</feature>
<feature type="transmembrane region" description="Helical" evidence="1">
    <location>
        <begin position="315"/>
        <end position="334"/>
    </location>
</feature>
<evidence type="ECO:0000313" key="2">
    <source>
        <dbReference type="EMBL" id="UYP45689.1"/>
    </source>
</evidence>
<proteinExistence type="predicted"/>